<feature type="signal peptide" evidence="1">
    <location>
        <begin position="1"/>
        <end position="20"/>
    </location>
</feature>
<organism evidence="3 4">
    <name type="scientific">Magallana gigas</name>
    <name type="common">Pacific oyster</name>
    <name type="synonym">Crassostrea gigas</name>
    <dbReference type="NCBI Taxonomy" id="29159"/>
    <lineage>
        <taxon>Eukaryota</taxon>
        <taxon>Metazoa</taxon>
        <taxon>Spiralia</taxon>
        <taxon>Lophotrochozoa</taxon>
        <taxon>Mollusca</taxon>
        <taxon>Bivalvia</taxon>
        <taxon>Autobranchia</taxon>
        <taxon>Pteriomorphia</taxon>
        <taxon>Ostreida</taxon>
        <taxon>Ostreoidea</taxon>
        <taxon>Ostreidae</taxon>
        <taxon>Magallana</taxon>
    </lineage>
</organism>
<evidence type="ECO:0000313" key="3">
    <source>
        <dbReference type="EnsemblMetazoa" id="G4361.4:cds"/>
    </source>
</evidence>
<dbReference type="AlphaFoldDB" id="A0A8W8N924"/>
<keyword evidence="4" id="KW-1185">Reference proteome</keyword>
<sequence length="271" mass="31657">MIVHLLPLLNLAVNIGHVWFQHGRCVERHKTGTRIHHRNIPRQKTETMSTNQYLSMEQLTMLYDKSVEIINKKDRRFAPLPAMWRDKPTSYWNRIRANYSGFMIPYRKDFNGTEKSAINGNILGLFFNGSLHNKSKKPPTFSYFGNQRLIVNSSFIVNVHQNIYFVDFYCHNLRDHYVTLVVARPGSVVDRFCQRHLMQINVFNNPFLKIVNGKLYVTLGVNIEVFYTDIVDVNRVIQDRIGKFMPVTFRGKGSKEFGIPKNLACKVCNLW</sequence>
<dbReference type="InterPro" id="IPR045545">
    <property type="entry name" value="PHYIP/PHIPL_C"/>
</dbReference>
<name>A0A8W8N924_MAGGI</name>
<proteinExistence type="predicted"/>
<evidence type="ECO:0000259" key="2">
    <source>
        <dbReference type="Pfam" id="PF19281"/>
    </source>
</evidence>
<dbReference type="EnsemblMetazoa" id="G4361.4">
    <property type="protein sequence ID" value="G4361.4:cds"/>
    <property type="gene ID" value="G4361"/>
</dbReference>
<feature type="chain" id="PRO_5036447454" description="Phytanoyl-CoA hydroxylase-interacting protein-like C-terminal domain-containing protein" evidence="1">
    <location>
        <begin position="21"/>
        <end position="271"/>
    </location>
</feature>
<keyword evidence="1" id="KW-0732">Signal</keyword>
<dbReference type="Proteomes" id="UP000005408">
    <property type="component" value="Unassembled WGS sequence"/>
</dbReference>
<dbReference type="PANTHER" id="PTHR15698:SF10">
    <property type="entry name" value="PHYTANOYL-COA HYDROXYLASE-INTERACTING PROTEIN-LIKE C-TERMINAL DOMAIN-CONTAINING PROTEIN"/>
    <property type="match status" value="1"/>
</dbReference>
<dbReference type="PANTHER" id="PTHR15698">
    <property type="entry name" value="PROTEIN CBG15099"/>
    <property type="match status" value="1"/>
</dbReference>
<protein>
    <recommendedName>
        <fullName evidence="2">Phytanoyl-CoA hydroxylase-interacting protein-like C-terminal domain-containing protein</fullName>
    </recommendedName>
</protein>
<feature type="domain" description="Phytanoyl-CoA hydroxylase-interacting protein-like C-terminal" evidence="2">
    <location>
        <begin position="58"/>
        <end position="270"/>
    </location>
</feature>
<dbReference type="Pfam" id="PF19281">
    <property type="entry name" value="PHYHIP_C"/>
    <property type="match status" value="1"/>
</dbReference>
<dbReference type="InterPro" id="IPR042868">
    <property type="entry name" value="PHYHIP/PHYHIPL"/>
</dbReference>
<evidence type="ECO:0000256" key="1">
    <source>
        <dbReference type="SAM" id="SignalP"/>
    </source>
</evidence>
<reference evidence="3" key="1">
    <citation type="submission" date="2022-08" db="UniProtKB">
        <authorList>
            <consortium name="EnsemblMetazoa"/>
        </authorList>
    </citation>
    <scope>IDENTIFICATION</scope>
    <source>
        <strain evidence="3">05x7-T-G4-1.051#20</strain>
    </source>
</reference>
<accession>A0A8W8N924</accession>
<evidence type="ECO:0000313" key="4">
    <source>
        <dbReference type="Proteomes" id="UP000005408"/>
    </source>
</evidence>